<dbReference type="Gene3D" id="1.10.1040.10">
    <property type="entry name" value="N-(1-d-carboxylethyl)-l-norvaline Dehydrogenase, domain 2"/>
    <property type="match status" value="1"/>
</dbReference>
<dbReference type="Proteomes" id="UP000640930">
    <property type="component" value="Unassembled WGS sequence"/>
</dbReference>
<comment type="pathway">
    <text evidence="1">Lipid metabolism; butanoate metabolism.</text>
</comment>
<gene>
    <name evidence="6" type="ORF">H9636_14945</name>
</gene>
<dbReference type="PIRSF" id="PIRSF000105">
    <property type="entry name" value="HCDH"/>
    <property type="match status" value="1"/>
</dbReference>
<evidence type="ECO:0000256" key="3">
    <source>
        <dbReference type="ARBA" id="ARBA00023002"/>
    </source>
</evidence>
<evidence type="ECO:0000256" key="2">
    <source>
        <dbReference type="ARBA" id="ARBA00009463"/>
    </source>
</evidence>
<proteinExistence type="inferred from homology"/>
<sequence>MKKIGVIGAGTMGFGISFYFAIHGIPTHVVDISNVELENAKEKLKTYYQLFNENGYPLPFSERETVSFLSYSTELNHLKDADLIIESATENLILKQELFKKLDLLAKPEAILTSNTSSLKLSDIALYVKKHRNRLLLTHFFNPAQIVPLVELLPSEETSTQIVDDIKTFFESINKTPIIIKREVPGLAANRIQVALAREALSLLEDGVLSKEDLEKTLYDGPGFRFAASGLLKIIDFGGLDVWSSVLQNLQKEIESEVRDFSIINDLVQKNAIGVKTGKGFFEYPNKGFDEFVLQRDSELLKHLLNTRYKLLNRDL</sequence>
<evidence type="ECO:0000259" key="5">
    <source>
        <dbReference type="Pfam" id="PF02737"/>
    </source>
</evidence>
<dbReference type="InterPro" id="IPR008927">
    <property type="entry name" value="6-PGluconate_DH-like_C_sf"/>
</dbReference>
<keyword evidence="3" id="KW-0560">Oxidoreductase</keyword>
<name>A0ABR8XFC7_9BACL</name>
<evidence type="ECO:0000313" key="6">
    <source>
        <dbReference type="EMBL" id="MBD8027947.1"/>
    </source>
</evidence>
<comment type="similarity">
    <text evidence="2">Belongs to the 3-hydroxyacyl-CoA dehydrogenase family.</text>
</comment>
<dbReference type="PANTHER" id="PTHR48075:SF5">
    <property type="entry name" value="3-HYDROXYBUTYRYL-COA DEHYDROGENASE"/>
    <property type="match status" value="1"/>
</dbReference>
<protein>
    <submittedName>
        <fullName evidence="6">3-hydroxyacyl-CoA dehydrogenase family protein</fullName>
    </submittedName>
</protein>
<keyword evidence="7" id="KW-1185">Reference proteome</keyword>
<comment type="caution">
    <text evidence="6">The sequence shown here is derived from an EMBL/GenBank/DDBJ whole genome shotgun (WGS) entry which is preliminary data.</text>
</comment>
<evidence type="ECO:0000256" key="1">
    <source>
        <dbReference type="ARBA" id="ARBA00005086"/>
    </source>
</evidence>
<dbReference type="SUPFAM" id="SSF51735">
    <property type="entry name" value="NAD(P)-binding Rossmann-fold domains"/>
    <property type="match status" value="1"/>
</dbReference>
<dbReference type="Gene3D" id="3.40.50.720">
    <property type="entry name" value="NAD(P)-binding Rossmann-like Domain"/>
    <property type="match status" value="1"/>
</dbReference>
<dbReference type="EMBL" id="JACSQA010000027">
    <property type="protein sequence ID" value="MBD8027947.1"/>
    <property type="molecule type" value="Genomic_DNA"/>
</dbReference>
<accession>A0ABR8XFC7</accession>
<dbReference type="InterPro" id="IPR006108">
    <property type="entry name" value="3HC_DH_C"/>
</dbReference>
<dbReference type="InterPro" id="IPR036291">
    <property type="entry name" value="NAD(P)-bd_dom_sf"/>
</dbReference>
<dbReference type="RefSeq" id="WP_191708365.1">
    <property type="nucleotide sequence ID" value="NZ_JACSQA010000027.1"/>
</dbReference>
<dbReference type="SUPFAM" id="SSF48179">
    <property type="entry name" value="6-phosphogluconate dehydrogenase C-terminal domain-like"/>
    <property type="match status" value="1"/>
</dbReference>
<feature type="domain" description="3-hydroxyacyl-CoA dehydrogenase NAD binding" evidence="5">
    <location>
        <begin position="3"/>
        <end position="181"/>
    </location>
</feature>
<dbReference type="InterPro" id="IPR013328">
    <property type="entry name" value="6PGD_dom2"/>
</dbReference>
<organism evidence="6 7">
    <name type="scientific">Ureibacillus galli</name>
    <dbReference type="NCBI Taxonomy" id="2762222"/>
    <lineage>
        <taxon>Bacteria</taxon>
        <taxon>Bacillati</taxon>
        <taxon>Bacillota</taxon>
        <taxon>Bacilli</taxon>
        <taxon>Bacillales</taxon>
        <taxon>Caryophanaceae</taxon>
        <taxon>Ureibacillus</taxon>
    </lineage>
</organism>
<reference evidence="6 7" key="1">
    <citation type="submission" date="2020-08" db="EMBL/GenBank/DDBJ databases">
        <title>A Genomic Blueprint of the Chicken Gut Microbiome.</title>
        <authorList>
            <person name="Gilroy R."/>
            <person name="Ravi A."/>
            <person name="Getino M."/>
            <person name="Pursley I."/>
            <person name="Horton D.L."/>
            <person name="Alikhan N.-F."/>
            <person name="Baker D."/>
            <person name="Gharbi K."/>
            <person name="Hall N."/>
            <person name="Watson M."/>
            <person name="Adriaenssens E.M."/>
            <person name="Foster-Nyarko E."/>
            <person name="Jarju S."/>
            <person name="Secka A."/>
            <person name="Antonio M."/>
            <person name="Oren A."/>
            <person name="Chaudhuri R."/>
            <person name="La Ragione R.M."/>
            <person name="Hildebrand F."/>
            <person name="Pallen M.J."/>
        </authorList>
    </citation>
    <scope>NUCLEOTIDE SEQUENCE [LARGE SCALE GENOMIC DNA]</scope>
    <source>
        <strain evidence="6 7">Re31</strain>
    </source>
</reference>
<dbReference type="PANTHER" id="PTHR48075">
    <property type="entry name" value="3-HYDROXYACYL-COA DEHYDROGENASE FAMILY PROTEIN"/>
    <property type="match status" value="1"/>
</dbReference>
<dbReference type="Pfam" id="PF02737">
    <property type="entry name" value="3HCDH_N"/>
    <property type="match status" value="1"/>
</dbReference>
<dbReference type="InterPro" id="IPR006176">
    <property type="entry name" value="3-OHacyl-CoA_DH_NAD-bd"/>
</dbReference>
<evidence type="ECO:0000313" key="7">
    <source>
        <dbReference type="Proteomes" id="UP000640930"/>
    </source>
</evidence>
<evidence type="ECO:0000259" key="4">
    <source>
        <dbReference type="Pfam" id="PF00725"/>
    </source>
</evidence>
<dbReference type="InterPro" id="IPR022694">
    <property type="entry name" value="3-OHacyl-CoA_DH"/>
</dbReference>
<feature type="domain" description="3-hydroxyacyl-CoA dehydrogenase C-terminal" evidence="4">
    <location>
        <begin position="186"/>
        <end position="284"/>
    </location>
</feature>
<dbReference type="Pfam" id="PF00725">
    <property type="entry name" value="3HCDH"/>
    <property type="match status" value="1"/>
</dbReference>